<proteinExistence type="predicted"/>
<dbReference type="AlphaFoldDB" id="A0A9P5T991"/>
<keyword evidence="2" id="KW-1185">Reference proteome</keyword>
<organism evidence="1 2">
    <name type="scientific">Russula ochroleuca</name>
    <dbReference type="NCBI Taxonomy" id="152965"/>
    <lineage>
        <taxon>Eukaryota</taxon>
        <taxon>Fungi</taxon>
        <taxon>Dikarya</taxon>
        <taxon>Basidiomycota</taxon>
        <taxon>Agaricomycotina</taxon>
        <taxon>Agaricomycetes</taxon>
        <taxon>Russulales</taxon>
        <taxon>Russulaceae</taxon>
        <taxon>Russula</taxon>
    </lineage>
</organism>
<gene>
    <name evidence="1" type="ORF">DFH94DRAFT_480227</name>
</gene>
<dbReference type="OrthoDB" id="5424209at2759"/>
<evidence type="ECO:0000313" key="1">
    <source>
        <dbReference type="EMBL" id="KAF8480479.1"/>
    </source>
</evidence>
<dbReference type="EMBL" id="WHVB01000008">
    <property type="protein sequence ID" value="KAF8480479.1"/>
    <property type="molecule type" value="Genomic_DNA"/>
</dbReference>
<comment type="caution">
    <text evidence="1">The sequence shown here is derived from an EMBL/GenBank/DDBJ whole genome shotgun (WGS) entry which is preliminary data.</text>
</comment>
<reference evidence="1" key="2">
    <citation type="journal article" date="2020" name="Nat. Commun.">
        <title>Large-scale genome sequencing of mycorrhizal fungi provides insights into the early evolution of symbiotic traits.</title>
        <authorList>
            <person name="Miyauchi S."/>
            <person name="Kiss E."/>
            <person name="Kuo A."/>
            <person name="Drula E."/>
            <person name="Kohler A."/>
            <person name="Sanchez-Garcia M."/>
            <person name="Morin E."/>
            <person name="Andreopoulos B."/>
            <person name="Barry K.W."/>
            <person name="Bonito G."/>
            <person name="Buee M."/>
            <person name="Carver A."/>
            <person name="Chen C."/>
            <person name="Cichocki N."/>
            <person name="Clum A."/>
            <person name="Culley D."/>
            <person name="Crous P.W."/>
            <person name="Fauchery L."/>
            <person name="Girlanda M."/>
            <person name="Hayes R.D."/>
            <person name="Keri Z."/>
            <person name="LaButti K."/>
            <person name="Lipzen A."/>
            <person name="Lombard V."/>
            <person name="Magnuson J."/>
            <person name="Maillard F."/>
            <person name="Murat C."/>
            <person name="Nolan M."/>
            <person name="Ohm R.A."/>
            <person name="Pangilinan J."/>
            <person name="Pereira M.F."/>
            <person name="Perotto S."/>
            <person name="Peter M."/>
            <person name="Pfister S."/>
            <person name="Riley R."/>
            <person name="Sitrit Y."/>
            <person name="Stielow J.B."/>
            <person name="Szollosi G."/>
            <person name="Zifcakova L."/>
            <person name="Stursova M."/>
            <person name="Spatafora J.W."/>
            <person name="Tedersoo L."/>
            <person name="Vaario L.M."/>
            <person name="Yamada A."/>
            <person name="Yan M."/>
            <person name="Wang P."/>
            <person name="Xu J."/>
            <person name="Bruns T."/>
            <person name="Baldrian P."/>
            <person name="Vilgalys R."/>
            <person name="Dunand C."/>
            <person name="Henrissat B."/>
            <person name="Grigoriev I.V."/>
            <person name="Hibbett D."/>
            <person name="Nagy L.G."/>
            <person name="Martin F.M."/>
        </authorList>
    </citation>
    <scope>NUCLEOTIDE SEQUENCE</scope>
    <source>
        <strain evidence="1">Prilba</strain>
    </source>
</reference>
<dbReference type="InterPro" id="IPR009003">
    <property type="entry name" value="Peptidase_S1_PA"/>
</dbReference>
<dbReference type="SUPFAM" id="SSF50494">
    <property type="entry name" value="Trypsin-like serine proteases"/>
    <property type="match status" value="1"/>
</dbReference>
<evidence type="ECO:0000313" key="2">
    <source>
        <dbReference type="Proteomes" id="UP000759537"/>
    </source>
</evidence>
<accession>A0A9P5T991</accession>
<sequence length="522" mass="57499">MEAKFYYAGLPSTPVLVARTGTAWKAPTGPEAYQRIRELRAVGNHALKEVWEGNLALKLHTLLDTMQVKWTSTDVLRIGNKGESSAPVILWIGVMPASLSGDYGVVVASRCQELLVKYNIADVDVEIRESVVTRSAGPRLLVSRDSDDPTVGVHEPLTSTLGLPICAQSTPSVEGTGGFFIAEGGNAERLLLVTARHVIFTPDKDNKHFEHKNDSQSRYNVTLFGDVAFKKYLEFIKAEIEGKAINAEHQVGRMRVAEGNDDPRAKEVWQDAQHRLEKEREVMEELIPFYEDVSTRWATQESRLLGHVVLSPPINFGSNSGGYTEDWAVIKIDASKVDASNFNGNAIDLGSPSESRYSRLFEITRKLNLNPRNAHSFTFPVDRLLKFEGIIPDEEMRHPTALDQNDDPCLIVIKRGNTTGLTFGRANDVYSYARNYYDDGKAETSKEWAILPFDSKSGAFSAVGDSGSVIVDGRGRIGGLLTSGAGATHSLDVTYATPISFLLERMQDNGLQQLNLNPVLTG</sequence>
<protein>
    <submittedName>
        <fullName evidence="1">Uncharacterized protein</fullName>
    </submittedName>
</protein>
<dbReference type="Proteomes" id="UP000759537">
    <property type="component" value="Unassembled WGS sequence"/>
</dbReference>
<name>A0A9P5T991_9AGAM</name>
<reference evidence="1" key="1">
    <citation type="submission" date="2019-10" db="EMBL/GenBank/DDBJ databases">
        <authorList>
            <consortium name="DOE Joint Genome Institute"/>
            <person name="Kuo A."/>
            <person name="Miyauchi S."/>
            <person name="Kiss E."/>
            <person name="Drula E."/>
            <person name="Kohler A."/>
            <person name="Sanchez-Garcia M."/>
            <person name="Andreopoulos B."/>
            <person name="Barry K.W."/>
            <person name="Bonito G."/>
            <person name="Buee M."/>
            <person name="Carver A."/>
            <person name="Chen C."/>
            <person name="Cichocki N."/>
            <person name="Clum A."/>
            <person name="Culley D."/>
            <person name="Crous P.W."/>
            <person name="Fauchery L."/>
            <person name="Girlanda M."/>
            <person name="Hayes R."/>
            <person name="Keri Z."/>
            <person name="LaButti K."/>
            <person name="Lipzen A."/>
            <person name="Lombard V."/>
            <person name="Magnuson J."/>
            <person name="Maillard F."/>
            <person name="Morin E."/>
            <person name="Murat C."/>
            <person name="Nolan M."/>
            <person name="Ohm R."/>
            <person name="Pangilinan J."/>
            <person name="Pereira M."/>
            <person name="Perotto S."/>
            <person name="Peter M."/>
            <person name="Riley R."/>
            <person name="Sitrit Y."/>
            <person name="Stielow B."/>
            <person name="Szollosi G."/>
            <person name="Zifcakova L."/>
            <person name="Stursova M."/>
            <person name="Spatafora J.W."/>
            <person name="Tedersoo L."/>
            <person name="Vaario L.-M."/>
            <person name="Yamada A."/>
            <person name="Yan M."/>
            <person name="Wang P."/>
            <person name="Xu J."/>
            <person name="Bruns T."/>
            <person name="Baldrian P."/>
            <person name="Vilgalys R."/>
            <person name="Henrissat B."/>
            <person name="Grigoriev I.V."/>
            <person name="Hibbett D."/>
            <person name="Nagy L.G."/>
            <person name="Martin F.M."/>
        </authorList>
    </citation>
    <scope>NUCLEOTIDE SEQUENCE</scope>
    <source>
        <strain evidence="1">Prilba</strain>
    </source>
</reference>